<dbReference type="STRING" id="630515.SAMN04489812_1790"/>
<feature type="transmembrane region" description="Helical" evidence="6">
    <location>
        <begin position="146"/>
        <end position="175"/>
    </location>
</feature>
<protein>
    <submittedName>
        <fullName evidence="8">Cyclic nucleotide-binding domain-containing protein</fullName>
    </submittedName>
</protein>
<evidence type="ECO:0000256" key="5">
    <source>
        <dbReference type="ARBA" id="ARBA00023136"/>
    </source>
</evidence>
<proteinExistence type="inferred from homology"/>
<evidence type="ECO:0000259" key="7">
    <source>
        <dbReference type="PROSITE" id="PS50042"/>
    </source>
</evidence>
<feature type="transmembrane region" description="Helical" evidence="6">
    <location>
        <begin position="44"/>
        <end position="62"/>
    </location>
</feature>
<feature type="domain" description="Cyclic nucleotide-binding" evidence="7">
    <location>
        <begin position="340"/>
        <end position="455"/>
    </location>
</feature>
<dbReference type="RefSeq" id="WP_091523162.1">
    <property type="nucleotide sequence ID" value="NZ_LT629772.1"/>
</dbReference>
<name>A0A1H1RWH4_9ACTN</name>
<feature type="transmembrane region" description="Helical" evidence="6">
    <location>
        <begin position="12"/>
        <end position="32"/>
    </location>
</feature>
<dbReference type="GO" id="GO:0055085">
    <property type="term" value="P:transmembrane transport"/>
    <property type="evidence" value="ECO:0007669"/>
    <property type="project" value="InterPro"/>
</dbReference>
<evidence type="ECO:0000256" key="6">
    <source>
        <dbReference type="SAM" id="Phobius"/>
    </source>
</evidence>
<keyword evidence="3 6" id="KW-0812">Transmembrane</keyword>
<comment type="similarity">
    <text evidence="2">Belongs to the MscS (TC 1.A.23) family.</text>
</comment>
<evidence type="ECO:0000313" key="8">
    <source>
        <dbReference type="EMBL" id="SDS39916.1"/>
    </source>
</evidence>
<feature type="transmembrane region" description="Helical" evidence="6">
    <location>
        <begin position="82"/>
        <end position="104"/>
    </location>
</feature>
<dbReference type="SMART" id="SM00100">
    <property type="entry name" value="cNMP"/>
    <property type="match status" value="1"/>
</dbReference>
<dbReference type="PANTHER" id="PTHR30566">
    <property type="entry name" value="YNAI-RELATED MECHANOSENSITIVE ION CHANNEL"/>
    <property type="match status" value="1"/>
</dbReference>
<dbReference type="OrthoDB" id="9775207at2"/>
<dbReference type="GO" id="GO:0016020">
    <property type="term" value="C:membrane"/>
    <property type="evidence" value="ECO:0007669"/>
    <property type="project" value="UniProtKB-SubCell"/>
</dbReference>
<dbReference type="InterPro" id="IPR000595">
    <property type="entry name" value="cNMP-bd_dom"/>
</dbReference>
<dbReference type="Gene3D" id="1.10.287.1260">
    <property type="match status" value="1"/>
</dbReference>
<dbReference type="EMBL" id="LT629772">
    <property type="protein sequence ID" value="SDS39916.1"/>
    <property type="molecule type" value="Genomic_DNA"/>
</dbReference>
<evidence type="ECO:0000256" key="3">
    <source>
        <dbReference type="ARBA" id="ARBA00022692"/>
    </source>
</evidence>
<comment type="subcellular location">
    <subcellularLocation>
        <location evidence="1">Membrane</location>
        <topology evidence="1">Multi-pass membrane protein</topology>
    </subcellularLocation>
</comment>
<keyword evidence="5 6" id="KW-0472">Membrane</keyword>
<keyword evidence="4 6" id="KW-1133">Transmembrane helix</keyword>
<evidence type="ECO:0000313" key="9">
    <source>
        <dbReference type="Proteomes" id="UP000199103"/>
    </source>
</evidence>
<dbReference type="CDD" id="cd00038">
    <property type="entry name" value="CAP_ED"/>
    <property type="match status" value="1"/>
</dbReference>
<dbReference type="Gene3D" id="2.30.30.60">
    <property type="match status" value="1"/>
</dbReference>
<keyword evidence="9" id="KW-1185">Reference proteome</keyword>
<dbReference type="InterPro" id="IPR023408">
    <property type="entry name" value="MscS_beta-dom_sf"/>
</dbReference>
<dbReference type="PANTHER" id="PTHR30566:SF25">
    <property type="entry name" value="INNER MEMBRANE PROTEIN"/>
    <property type="match status" value="1"/>
</dbReference>
<dbReference type="InterPro" id="IPR018490">
    <property type="entry name" value="cNMP-bd_dom_sf"/>
</dbReference>
<gene>
    <name evidence="8" type="ORF">SAMN04489812_1790</name>
</gene>
<dbReference type="Gene3D" id="2.60.120.10">
    <property type="entry name" value="Jelly Rolls"/>
    <property type="match status" value="1"/>
</dbReference>
<evidence type="ECO:0000256" key="1">
    <source>
        <dbReference type="ARBA" id="ARBA00004141"/>
    </source>
</evidence>
<dbReference type="SUPFAM" id="SSF82861">
    <property type="entry name" value="Mechanosensitive channel protein MscS (YggB), transmembrane region"/>
    <property type="match status" value="1"/>
</dbReference>
<evidence type="ECO:0000256" key="2">
    <source>
        <dbReference type="ARBA" id="ARBA00008017"/>
    </source>
</evidence>
<dbReference type="PROSITE" id="PS50042">
    <property type="entry name" value="CNMP_BINDING_3"/>
    <property type="match status" value="1"/>
</dbReference>
<dbReference type="SUPFAM" id="SSF50182">
    <property type="entry name" value="Sm-like ribonucleoproteins"/>
    <property type="match status" value="1"/>
</dbReference>
<evidence type="ECO:0000256" key="4">
    <source>
        <dbReference type="ARBA" id="ARBA00022989"/>
    </source>
</evidence>
<sequence>MITVSQQPWFWPVLAIVIGLPVLLLILTEIGTHLDRRQHAAGRIVRLVRNYVLPAGALLLLIDQVTRSVGSDDFTWTKIISTVFGFLVILAVLNSFNLVLFTNAEEGSWRKRIPSIFVDIARIVLIIAGLAVLFSTVWGANVAGLFTALGVTSVVIGLALQGAVGSIVSGLLLLFEQPFQLGDWLDTGGVRGRVVEVNWRAVHIDTGNGIQIVPNASLAGAAFTNLSRGGDYTVSAEVTFTTDDPPAQVVAMLRRIALGLPELVPDTMPTAVPIGGADYRLSFDIRGPSEEGAAVARLRTWLWYAARRQGLGLDGDTTDDYATAENTAAAVASVAPALRISSDRAREVLTGAQLERYAAGETVLRIGEVPDALRFVLRGRVRLGIPLPAGGQRPVSTVETGDYLGQTALTHEPLPSTAVAMTELAVLVLPVTDLDQVIGSQPQFARDLSDVIDRRRDEALQAEAQTTT</sequence>
<dbReference type="SUPFAM" id="SSF51206">
    <property type="entry name" value="cAMP-binding domain-like"/>
    <property type="match status" value="1"/>
</dbReference>
<dbReference type="InterPro" id="IPR014710">
    <property type="entry name" value="RmlC-like_jellyroll"/>
</dbReference>
<dbReference type="Pfam" id="PF00027">
    <property type="entry name" value="cNMP_binding"/>
    <property type="match status" value="1"/>
</dbReference>
<dbReference type="Pfam" id="PF00924">
    <property type="entry name" value="MS_channel_2nd"/>
    <property type="match status" value="1"/>
</dbReference>
<feature type="transmembrane region" description="Helical" evidence="6">
    <location>
        <begin position="116"/>
        <end position="140"/>
    </location>
</feature>
<dbReference type="InterPro" id="IPR010920">
    <property type="entry name" value="LSM_dom_sf"/>
</dbReference>
<dbReference type="InterPro" id="IPR006685">
    <property type="entry name" value="MscS_channel_2nd"/>
</dbReference>
<reference evidence="8 9" key="1">
    <citation type="submission" date="2016-10" db="EMBL/GenBank/DDBJ databases">
        <authorList>
            <person name="de Groot N.N."/>
        </authorList>
    </citation>
    <scope>NUCLEOTIDE SEQUENCE [LARGE SCALE GENOMIC DNA]</scope>
    <source>
        <strain evidence="8 9">DSM 21800</strain>
    </source>
</reference>
<dbReference type="Proteomes" id="UP000199103">
    <property type="component" value="Chromosome I"/>
</dbReference>
<dbReference type="AlphaFoldDB" id="A0A1H1RWH4"/>
<organism evidence="8 9">
    <name type="scientific">Microlunatus soli</name>
    <dbReference type="NCBI Taxonomy" id="630515"/>
    <lineage>
        <taxon>Bacteria</taxon>
        <taxon>Bacillati</taxon>
        <taxon>Actinomycetota</taxon>
        <taxon>Actinomycetes</taxon>
        <taxon>Propionibacteriales</taxon>
        <taxon>Propionibacteriaceae</taxon>
        <taxon>Microlunatus</taxon>
    </lineage>
</organism>
<accession>A0A1H1RWH4</accession>
<dbReference type="InterPro" id="IPR011014">
    <property type="entry name" value="MscS_channel_TM-2"/>
</dbReference>